<organism evidence="1 2">
    <name type="scientific">Clostridium botulinum (strain Hall / ATCC 3502 / NCTC 13319 / Type A)</name>
    <dbReference type="NCBI Taxonomy" id="441771"/>
    <lineage>
        <taxon>Bacteria</taxon>
        <taxon>Bacillati</taxon>
        <taxon>Bacillota</taxon>
        <taxon>Clostridia</taxon>
        <taxon>Eubacteriales</taxon>
        <taxon>Clostridiaceae</taxon>
        <taxon>Clostridium</taxon>
    </lineage>
</organism>
<evidence type="ECO:0000313" key="2">
    <source>
        <dbReference type="Proteomes" id="UP000001986"/>
    </source>
</evidence>
<dbReference type="RefSeq" id="WP_012048043.1">
    <property type="nucleotide sequence ID" value="NC_009698.1"/>
</dbReference>
<dbReference type="KEGG" id="cbo:CBO3021"/>
<keyword evidence="2" id="KW-1185">Reference proteome</keyword>
<dbReference type="PATRIC" id="fig|413999.7.peg.2997"/>
<accession>A7G7I3</accession>
<evidence type="ECO:0008006" key="3">
    <source>
        <dbReference type="Google" id="ProtNLM"/>
    </source>
</evidence>
<accession>A5I6A0</accession>
<dbReference type="GeneID" id="5187278"/>
<name>A5I6A0_CLOBH</name>
<evidence type="ECO:0000313" key="1">
    <source>
        <dbReference type="EMBL" id="CAL84582.1"/>
    </source>
</evidence>
<sequence length="446" mass="52046">MATIGEQLLQTESGWKRYDDTDKNISYIGNGWKTDHDSHYSNTVGDKICFNFVGSKIRILVFTNNSHSKDVKIKINNTVYSYVEYIHPITPASLVLIFEKKMTSFKEYSVEIYIEKQDNEYGWFDLDAIDIDENGILKPYNPSLNKFLLKQNNQYYTIKYEFYKNSNYEPIADLQEKEILTQTDFETYGIDDLNLLTKTVDTQNINGTDKGRLGNGKLFEFEMDSNYKRMINQPKFDTEVEVTNSAWLNQAKFPLASGGIYQYFNFELKEDYYSRFDINFTYTATSQYIIYYTDGTKNTVFGDNNDIYNFKNSVLDKTKQCKRISFRSDVSSGSFLSFKIFKEYKLKFLIQYKSQLYTFDGTNIVLSPSQELDENNFINNGFIDATAIGKGQWNIAFPDKSNLKLLMWTDDMSKTDVSLETEIIPFRPIDKLKKNSHFCNILFNEV</sequence>
<dbReference type="Gene3D" id="2.60.120.260">
    <property type="entry name" value="Galactose-binding domain-like"/>
    <property type="match status" value="1"/>
</dbReference>
<gene>
    <name evidence="1" type="ordered locus">CBO3021</name>
</gene>
<dbReference type="KEGG" id="cbh:CLC_2918"/>
<dbReference type="EMBL" id="AM412317">
    <property type="protein sequence ID" value="CAL84582.1"/>
    <property type="molecule type" value="Genomic_DNA"/>
</dbReference>
<protein>
    <recommendedName>
        <fullName evidence="3">Cell adhesion protein</fullName>
    </recommendedName>
</protein>
<dbReference type="AlphaFoldDB" id="A5I6A0"/>
<proteinExistence type="predicted"/>
<dbReference type="HOGENOM" id="CLU_613507_0_0_9"/>
<dbReference type="Proteomes" id="UP000001986">
    <property type="component" value="Chromosome"/>
</dbReference>
<reference evidence="1 2" key="1">
    <citation type="journal article" date="2007" name="Genome Res.">
        <title>Genome sequence of a proteolytic (Group I) Clostridium botulinum strain Hall A and comparative analysis of the clostridial genomes.</title>
        <authorList>
            <person name="Sebaihia M."/>
            <person name="Peck M.W."/>
            <person name="Minton N.P."/>
            <person name="Thomson N.R."/>
            <person name="Holden M.T.G."/>
            <person name="Mitchell W.J."/>
            <person name="Carter A.T."/>
            <person name="Bentley S.D."/>
            <person name="Mason D.R."/>
            <person name="Crossman L."/>
            <person name="Paul C.J."/>
            <person name="Ivens A."/>
            <person name="Wells-Bennik M.H.J."/>
            <person name="Davis I.J."/>
            <person name="Cerdeno-Tarraga A.M."/>
            <person name="Churcher C."/>
            <person name="Quail M.A."/>
            <person name="Chillingworth T."/>
            <person name="Feltwell T."/>
            <person name="Fraser A."/>
            <person name="Goodhead I."/>
            <person name="Hance Z."/>
            <person name="Jagels K."/>
            <person name="Larke N."/>
            <person name="Maddison M."/>
            <person name="Moule S."/>
            <person name="Mungall K."/>
            <person name="Norbertczak H."/>
            <person name="Rabbinowitsch E."/>
            <person name="Sanders M."/>
            <person name="Simmonds M."/>
            <person name="White B."/>
            <person name="Whithead S."/>
            <person name="Parkhill J."/>
        </authorList>
    </citation>
    <scope>NUCLEOTIDE SEQUENCE [LARGE SCALE GENOMIC DNA]</scope>
    <source>
        <strain evidence="2">Hall / ATCC 3502 / NCTC 13319 / Type A [Sanger]</strain>
    </source>
</reference>